<keyword evidence="6" id="KW-0808">Transferase</keyword>
<dbReference type="CDD" id="cd17104">
    <property type="entry name" value="FERM_F1_MYLIP"/>
    <property type="match status" value="1"/>
</dbReference>
<dbReference type="SMART" id="SM00295">
    <property type="entry name" value="B41"/>
    <property type="match status" value="1"/>
</dbReference>
<dbReference type="Gene3D" id="3.30.40.10">
    <property type="entry name" value="Zinc/RING finger domain, C3HC4 (zinc finger)"/>
    <property type="match status" value="1"/>
</dbReference>
<reference evidence="19" key="1">
    <citation type="journal article" date="2004" name="Nature">
        <title>Genome duplication in the teleost fish Tetraodon nigroviridis reveals the early vertebrate proto-karyotype.</title>
        <authorList>
            <person name="Jaillon O."/>
            <person name="Aury J.-M."/>
            <person name="Brunet F."/>
            <person name="Petit J.-L."/>
            <person name="Stange-Thomann N."/>
            <person name="Mauceli E."/>
            <person name="Bouneau L."/>
            <person name="Fischer C."/>
            <person name="Ozouf-Costaz C."/>
            <person name="Bernot A."/>
            <person name="Nicaud S."/>
            <person name="Jaffe D."/>
            <person name="Fisher S."/>
            <person name="Lutfalla G."/>
            <person name="Dossat C."/>
            <person name="Segurens B."/>
            <person name="Dasilva C."/>
            <person name="Salanoubat M."/>
            <person name="Levy M."/>
            <person name="Boudet N."/>
            <person name="Castellano S."/>
            <person name="Anthouard V."/>
            <person name="Jubin C."/>
            <person name="Castelli V."/>
            <person name="Katinka M."/>
            <person name="Vacherie B."/>
            <person name="Biemont C."/>
            <person name="Skalli Z."/>
            <person name="Cattolico L."/>
            <person name="Poulain J."/>
            <person name="De Berardinis V."/>
            <person name="Cruaud C."/>
            <person name="Duprat S."/>
            <person name="Brottier P."/>
            <person name="Coutanceau J.-P."/>
            <person name="Gouzy J."/>
            <person name="Parra G."/>
            <person name="Lardier G."/>
            <person name="Chapple C."/>
            <person name="McKernan K.J."/>
            <person name="McEwan P."/>
            <person name="Bosak S."/>
            <person name="Kellis M."/>
            <person name="Volff J.-N."/>
            <person name="Guigo R."/>
            <person name="Zody M.C."/>
            <person name="Mesirov J."/>
            <person name="Lindblad-Toh K."/>
            <person name="Birren B."/>
            <person name="Nusbaum C."/>
            <person name="Kahn D."/>
            <person name="Robinson-Rechavi M."/>
            <person name="Laudet V."/>
            <person name="Schachter V."/>
            <person name="Quetier F."/>
            <person name="Saurin W."/>
            <person name="Scarpelli C."/>
            <person name="Wincker P."/>
            <person name="Lander E.S."/>
            <person name="Weissenbach J."/>
            <person name="Roest Crollius H."/>
        </authorList>
    </citation>
    <scope>NUCLEOTIDE SEQUENCE [LARGE SCALE GENOMIC DNA]</scope>
</reference>
<comment type="subunit">
    <text evidence="13">Interacts with anxa5.</text>
</comment>
<dbReference type="FunFam" id="3.30.40.10:FF:000175">
    <property type="entry name" value="Putative E3 ubiquitin-protein ligase MYLIP"/>
    <property type="match status" value="1"/>
</dbReference>
<dbReference type="SUPFAM" id="SSF57850">
    <property type="entry name" value="RING/U-box"/>
    <property type="match status" value="1"/>
</dbReference>
<dbReference type="GeneTree" id="ENSGT00940000156206"/>
<dbReference type="PANTHER" id="PTHR23280">
    <property type="entry name" value="4.1 G PROTEIN"/>
    <property type="match status" value="1"/>
</dbReference>
<keyword evidence="8 14" id="KW-0863">Zinc-finger</keyword>
<evidence type="ECO:0000256" key="2">
    <source>
        <dbReference type="ARBA" id="ARBA00004496"/>
    </source>
</evidence>
<comment type="catalytic activity">
    <reaction evidence="1">
        <text>S-ubiquitinyl-[E2 ubiquitin-conjugating enzyme]-L-cysteine + [acceptor protein]-L-lysine = [E2 ubiquitin-conjugating enzyme]-L-cysteine + N(6)-ubiquitinyl-[acceptor protein]-L-lysine.</text>
        <dbReference type="EC" id="2.3.2.27"/>
    </reaction>
</comment>
<evidence type="ECO:0000256" key="9">
    <source>
        <dbReference type="ARBA" id="ARBA00022786"/>
    </source>
</evidence>
<evidence type="ECO:0000256" key="3">
    <source>
        <dbReference type="ARBA" id="ARBA00004906"/>
    </source>
</evidence>
<dbReference type="FunCoup" id="H3CHM4">
    <property type="interactions" value="735"/>
</dbReference>
<dbReference type="AlphaFoldDB" id="H3CHM4"/>
<feature type="region of interest" description="Disordered" evidence="15">
    <location>
        <begin position="341"/>
        <end position="360"/>
    </location>
</feature>
<dbReference type="InterPro" id="IPR019749">
    <property type="entry name" value="Band_41_domain"/>
</dbReference>
<evidence type="ECO:0000256" key="7">
    <source>
        <dbReference type="ARBA" id="ARBA00022723"/>
    </source>
</evidence>
<evidence type="ECO:0000259" key="16">
    <source>
        <dbReference type="PROSITE" id="PS50057"/>
    </source>
</evidence>
<dbReference type="CDD" id="cd14473">
    <property type="entry name" value="FERM_B-lobe"/>
    <property type="match status" value="1"/>
</dbReference>
<proteinExistence type="predicted"/>
<reference evidence="18" key="3">
    <citation type="submission" date="2025-09" db="UniProtKB">
        <authorList>
            <consortium name="Ensembl"/>
        </authorList>
    </citation>
    <scope>IDENTIFICATION</scope>
</reference>
<evidence type="ECO:0000256" key="5">
    <source>
        <dbReference type="ARBA" id="ARBA00022490"/>
    </source>
</evidence>
<dbReference type="GO" id="GO:0008270">
    <property type="term" value="F:zinc ion binding"/>
    <property type="evidence" value="ECO:0007669"/>
    <property type="project" value="UniProtKB-KW"/>
</dbReference>
<keyword evidence="10" id="KW-0862">Zinc</keyword>
<dbReference type="EC" id="2.3.2.27" evidence="4"/>
<dbReference type="SUPFAM" id="SSF50729">
    <property type="entry name" value="PH domain-like"/>
    <property type="match status" value="1"/>
</dbReference>
<evidence type="ECO:0000313" key="19">
    <source>
        <dbReference type="Proteomes" id="UP000007303"/>
    </source>
</evidence>
<dbReference type="InParanoid" id="H3CHM4"/>
<keyword evidence="19" id="KW-1185">Reference proteome</keyword>
<dbReference type="InterPro" id="IPR013083">
    <property type="entry name" value="Znf_RING/FYVE/PHD"/>
</dbReference>
<dbReference type="InterPro" id="IPR001841">
    <property type="entry name" value="Znf_RING"/>
</dbReference>
<comment type="function">
    <text evidence="12">E3 ubiquitin-protein ligase that mediates ubiquitination and subsequent proteasomal degradation of myosin regulatory light chain (MRLC). Regulates cell movements during gastrulation by acting downstream of fz7 to antagonize the frizzled-signaling pathway.</text>
</comment>
<dbReference type="FunFam" id="3.10.20.90:FF:000129">
    <property type="entry name" value="E3 ubiquitin-protein ligase MYLIP isoform X1"/>
    <property type="match status" value="1"/>
</dbReference>
<dbReference type="GO" id="GO:0006511">
    <property type="term" value="P:ubiquitin-dependent protein catabolic process"/>
    <property type="evidence" value="ECO:0007669"/>
    <property type="project" value="TreeGrafter"/>
</dbReference>
<dbReference type="InterPro" id="IPR029071">
    <property type="entry name" value="Ubiquitin-like_domsf"/>
</dbReference>
<dbReference type="Pfam" id="PF09380">
    <property type="entry name" value="FERM_C"/>
    <property type="match status" value="1"/>
</dbReference>
<dbReference type="PROSITE" id="PS50057">
    <property type="entry name" value="FERM_3"/>
    <property type="match status" value="1"/>
</dbReference>
<keyword evidence="11" id="KW-0217">Developmental protein</keyword>
<dbReference type="Pfam" id="PF13920">
    <property type="entry name" value="zf-C3HC4_3"/>
    <property type="match status" value="1"/>
</dbReference>
<dbReference type="InterPro" id="IPR014352">
    <property type="entry name" value="FERM/acyl-CoA-bd_prot_sf"/>
</dbReference>
<evidence type="ECO:0000256" key="12">
    <source>
        <dbReference type="ARBA" id="ARBA00055346"/>
    </source>
</evidence>
<dbReference type="SUPFAM" id="SSF47031">
    <property type="entry name" value="Second domain of FERM"/>
    <property type="match status" value="1"/>
</dbReference>
<evidence type="ECO:0000256" key="15">
    <source>
        <dbReference type="SAM" id="MobiDB-lite"/>
    </source>
</evidence>
<evidence type="ECO:0000259" key="17">
    <source>
        <dbReference type="PROSITE" id="PS50089"/>
    </source>
</evidence>
<dbReference type="FunFam" id="1.10.1170.10:FF:000002">
    <property type="entry name" value="Baculoviral IAP repeat containing 7"/>
    <property type="match status" value="1"/>
</dbReference>
<dbReference type="GO" id="GO:0030178">
    <property type="term" value="P:negative regulation of Wnt signaling pathway"/>
    <property type="evidence" value="ECO:0007669"/>
    <property type="project" value="Ensembl"/>
</dbReference>
<dbReference type="Gene3D" id="1.20.80.10">
    <property type="match status" value="1"/>
</dbReference>
<evidence type="ECO:0000256" key="4">
    <source>
        <dbReference type="ARBA" id="ARBA00012483"/>
    </source>
</evidence>
<comment type="subcellular location">
    <subcellularLocation>
        <location evidence="2">Cytoplasm</location>
    </subcellularLocation>
</comment>
<evidence type="ECO:0000256" key="14">
    <source>
        <dbReference type="PROSITE-ProRule" id="PRU00175"/>
    </source>
</evidence>
<dbReference type="FunFam" id="1.20.80.10:FF:000019">
    <property type="entry name" value="E3 ubiquitin-protein ligase MYLIP"/>
    <property type="match status" value="1"/>
</dbReference>
<comment type="pathway">
    <text evidence="3">Protein modification; protein ubiquitination.</text>
</comment>
<protein>
    <recommendedName>
        <fullName evidence="4">RING-type E3 ubiquitin transferase</fullName>
        <ecNumber evidence="4">2.3.2.27</ecNumber>
    </recommendedName>
</protein>
<evidence type="ECO:0000256" key="11">
    <source>
        <dbReference type="ARBA" id="ARBA00023218"/>
    </source>
</evidence>
<dbReference type="PANTHER" id="PTHR23280:SF13">
    <property type="entry name" value="E3 UBIQUITIN-PROTEIN LIGASE MYLIP"/>
    <property type="match status" value="1"/>
</dbReference>
<keyword evidence="5" id="KW-0963">Cytoplasm</keyword>
<keyword evidence="9" id="KW-0833">Ubl conjugation pathway</keyword>
<dbReference type="OMA" id="NKGENLW"/>
<dbReference type="Gene3D" id="3.10.20.90">
    <property type="entry name" value="Phosphatidylinositol 3-kinase Catalytic Subunit, Chain A, domain 1"/>
    <property type="match status" value="1"/>
</dbReference>
<dbReference type="InterPro" id="IPR041790">
    <property type="entry name" value="MYLIP_FERM_C"/>
</dbReference>
<dbReference type="InterPro" id="IPR018980">
    <property type="entry name" value="FERM_PH-like_C"/>
</dbReference>
<evidence type="ECO:0000313" key="18">
    <source>
        <dbReference type="Ensembl" id="ENSTNIP00000007752.1"/>
    </source>
</evidence>
<dbReference type="InterPro" id="IPR019748">
    <property type="entry name" value="FERM_central"/>
</dbReference>
<name>H3CHM4_TETNG</name>
<feature type="domain" description="RING-type" evidence="17">
    <location>
        <begin position="385"/>
        <end position="420"/>
    </location>
</feature>
<sequence length="474" mass="53264">MLCYVTRPDSVVMEVEVDAKANGEDCLNKVCRKLGIIEVDYFGLQFTGAKGENLWLNLRNRICQQMDHVAPCRLRLRVKFFVEPHLILQEQTRHIFFTHVKEDLHHGHLRMCSDQAVELSALLAQAEFGDYNQNTARYWYSELCGEEPSVDAIDSIISRHQTLAGLSQASVEYQALQLVAALEHYGVEWHWARDASSQRLAIGVGPEGIAVCKEDFSLVNRVSYPVIQIATQSGKTVYLTVTKETSDSVVLLFKLISNRAASGLYRAITETHAFYRCDTVTSAVMMQYSRDFKGHLASLFLNENINLGKKYVFDIRRTAKEVYDHARRALYNSGIVDLVSRGGGEGEGPSPPRSPCRDEGPDCGGCQQSRALQERLRKLREALLCMLCCEEEMDAAFCPCGHMVCCQSCASQLQLCPVCRSEVDHVQHVYLPTCTSLLNLTLTDNHQHRAAIPAAIHRDLASPLSEYEPKVYHT</sequence>
<dbReference type="CDD" id="cd13195">
    <property type="entry name" value="FERM_C_MYLIP_IDOL"/>
    <property type="match status" value="1"/>
</dbReference>
<dbReference type="GO" id="GO:0061630">
    <property type="term" value="F:ubiquitin protein ligase activity"/>
    <property type="evidence" value="ECO:0007669"/>
    <property type="project" value="UniProtKB-EC"/>
</dbReference>
<dbReference type="Gene3D" id="2.30.29.30">
    <property type="entry name" value="Pleckstrin-homology domain (PH domain)/Phosphotyrosine-binding domain (PTB)"/>
    <property type="match status" value="1"/>
</dbReference>
<dbReference type="InterPro" id="IPR000299">
    <property type="entry name" value="FERM_domain"/>
</dbReference>
<dbReference type="UniPathway" id="UPA00143"/>
<accession>H3CHM4</accession>
<evidence type="ECO:0000256" key="13">
    <source>
        <dbReference type="ARBA" id="ARBA00062023"/>
    </source>
</evidence>
<dbReference type="InterPro" id="IPR035963">
    <property type="entry name" value="FERM_2"/>
</dbReference>
<evidence type="ECO:0000256" key="10">
    <source>
        <dbReference type="ARBA" id="ARBA00022833"/>
    </source>
</evidence>
<dbReference type="HOGENOM" id="CLU_031820_1_0_1"/>
<evidence type="ECO:0000256" key="6">
    <source>
        <dbReference type="ARBA" id="ARBA00022679"/>
    </source>
</evidence>
<organism evidence="18 19">
    <name type="scientific">Tetraodon nigroviridis</name>
    <name type="common">Spotted green pufferfish</name>
    <name type="synonym">Chelonodon nigroviridis</name>
    <dbReference type="NCBI Taxonomy" id="99883"/>
    <lineage>
        <taxon>Eukaryota</taxon>
        <taxon>Metazoa</taxon>
        <taxon>Chordata</taxon>
        <taxon>Craniata</taxon>
        <taxon>Vertebrata</taxon>
        <taxon>Euteleostomi</taxon>
        <taxon>Actinopterygii</taxon>
        <taxon>Neopterygii</taxon>
        <taxon>Teleostei</taxon>
        <taxon>Neoteleostei</taxon>
        <taxon>Acanthomorphata</taxon>
        <taxon>Eupercaria</taxon>
        <taxon>Tetraodontiformes</taxon>
        <taxon>Tetradontoidea</taxon>
        <taxon>Tetraodontidae</taxon>
        <taxon>Tetraodon</taxon>
    </lineage>
</organism>
<reference evidence="18" key="2">
    <citation type="submission" date="2025-08" db="UniProtKB">
        <authorList>
            <consortium name="Ensembl"/>
        </authorList>
    </citation>
    <scope>IDENTIFICATION</scope>
</reference>
<dbReference type="Pfam" id="PF09379">
    <property type="entry name" value="FERM_N"/>
    <property type="match status" value="1"/>
</dbReference>
<dbReference type="PROSITE" id="PS50089">
    <property type="entry name" value="ZF_RING_2"/>
    <property type="match status" value="1"/>
</dbReference>
<dbReference type="GO" id="GO:0007369">
    <property type="term" value="P:gastrulation"/>
    <property type="evidence" value="ECO:0007669"/>
    <property type="project" value="UniProtKB-KW"/>
</dbReference>
<dbReference type="Proteomes" id="UP000007303">
    <property type="component" value="Unassembled WGS sequence"/>
</dbReference>
<keyword evidence="11" id="KW-0306">Gastrulation</keyword>
<dbReference type="PRINTS" id="PR00935">
    <property type="entry name" value="BAND41"/>
</dbReference>
<dbReference type="STRING" id="99883.ENSTNIP00000007752"/>
<keyword evidence="7" id="KW-0479">Metal-binding</keyword>
<evidence type="ECO:0000256" key="8">
    <source>
        <dbReference type="ARBA" id="ARBA00022771"/>
    </source>
</evidence>
<evidence type="ECO:0000256" key="1">
    <source>
        <dbReference type="ARBA" id="ARBA00000900"/>
    </source>
</evidence>
<dbReference type="Pfam" id="PF00373">
    <property type="entry name" value="FERM_M"/>
    <property type="match status" value="1"/>
</dbReference>
<dbReference type="SUPFAM" id="SSF54236">
    <property type="entry name" value="Ubiquitin-like"/>
    <property type="match status" value="1"/>
</dbReference>
<feature type="domain" description="FERM" evidence="16">
    <location>
        <begin position="1"/>
        <end position="279"/>
    </location>
</feature>
<dbReference type="InterPro" id="IPR011993">
    <property type="entry name" value="PH-like_dom_sf"/>
</dbReference>
<dbReference type="FunFam" id="2.30.29.30:FF:000164">
    <property type="entry name" value="Putative E3 ubiquitin-protein ligase MYLIP"/>
    <property type="match status" value="1"/>
</dbReference>
<dbReference type="GO" id="GO:0016567">
    <property type="term" value="P:protein ubiquitination"/>
    <property type="evidence" value="ECO:0007669"/>
    <property type="project" value="UniProtKB-UniPathway"/>
</dbReference>
<dbReference type="InterPro" id="IPR018979">
    <property type="entry name" value="FERM_N"/>
</dbReference>
<dbReference type="CDD" id="cd16523">
    <property type="entry name" value="RING-HC_MYLIP"/>
    <property type="match status" value="1"/>
</dbReference>
<dbReference type="Ensembl" id="ENSTNIT00000007913.1">
    <property type="protein sequence ID" value="ENSTNIP00000007752.1"/>
    <property type="gene ID" value="ENSTNIG00000005087.1"/>
</dbReference>
<dbReference type="SMART" id="SM01196">
    <property type="entry name" value="FERM_C"/>
    <property type="match status" value="1"/>
</dbReference>
<dbReference type="GO" id="GO:0005737">
    <property type="term" value="C:cytoplasm"/>
    <property type="evidence" value="ECO:0007669"/>
    <property type="project" value="UniProtKB-SubCell"/>
</dbReference>